<reference evidence="2" key="1">
    <citation type="submission" date="2018-02" db="EMBL/GenBank/DDBJ databases">
        <authorList>
            <person name="Cohen D.B."/>
            <person name="Kent A.D."/>
        </authorList>
    </citation>
    <scope>NUCLEOTIDE SEQUENCE</scope>
</reference>
<name>A0A2N9EM10_FAGSY</name>
<sequence length="210" mass="23373">MWCLQACFLVAVWESIDMWKDPWIPWLDGFIPIHRDPSSTNYPQLVSSLIDSSNKTWKIDLLLELVDSTSKEAILKITIPSAPSGVDLVNLVISPSLCSHDLAKSKLIREQSSIQIALSWSSPQPIQHSSLLLLEIPLVSALIVGLRDLPSLTPALLKLLPLLRPSNLLKPRVMLRNANMVAHFLAKFASSQSSYFYCNSSNLPPLIHEA</sequence>
<protein>
    <submittedName>
        <fullName evidence="2">Uncharacterized protein</fullName>
    </submittedName>
</protein>
<proteinExistence type="predicted"/>
<evidence type="ECO:0000256" key="1">
    <source>
        <dbReference type="SAM" id="SignalP"/>
    </source>
</evidence>
<gene>
    <name evidence="2" type="ORF">FSB_LOCUS3744</name>
</gene>
<dbReference type="AlphaFoldDB" id="A0A2N9EM10"/>
<feature type="chain" id="PRO_5015003120" evidence="1">
    <location>
        <begin position="19"/>
        <end position="210"/>
    </location>
</feature>
<accession>A0A2N9EM10</accession>
<feature type="signal peptide" evidence="1">
    <location>
        <begin position="1"/>
        <end position="18"/>
    </location>
</feature>
<evidence type="ECO:0000313" key="2">
    <source>
        <dbReference type="EMBL" id="SPC75862.1"/>
    </source>
</evidence>
<dbReference type="EMBL" id="OIVN01000185">
    <property type="protein sequence ID" value="SPC75862.1"/>
    <property type="molecule type" value="Genomic_DNA"/>
</dbReference>
<organism evidence="2">
    <name type="scientific">Fagus sylvatica</name>
    <name type="common">Beechnut</name>
    <dbReference type="NCBI Taxonomy" id="28930"/>
    <lineage>
        <taxon>Eukaryota</taxon>
        <taxon>Viridiplantae</taxon>
        <taxon>Streptophyta</taxon>
        <taxon>Embryophyta</taxon>
        <taxon>Tracheophyta</taxon>
        <taxon>Spermatophyta</taxon>
        <taxon>Magnoliopsida</taxon>
        <taxon>eudicotyledons</taxon>
        <taxon>Gunneridae</taxon>
        <taxon>Pentapetalae</taxon>
        <taxon>rosids</taxon>
        <taxon>fabids</taxon>
        <taxon>Fagales</taxon>
        <taxon>Fagaceae</taxon>
        <taxon>Fagus</taxon>
    </lineage>
</organism>
<keyword evidence="1" id="KW-0732">Signal</keyword>